<evidence type="ECO:0000313" key="1">
    <source>
        <dbReference type="EMBL" id="MEN5378327.1"/>
    </source>
</evidence>
<keyword evidence="2" id="KW-1185">Reference proteome</keyword>
<comment type="caution">
    <text evidence="1">The sequence shown here is derived from an EMBL/GenBank/DDBJ whole genome shotgun (WGS) entry which is preliminary data.</text>
</comment>
<organism evidence="1 2">
    <name type="scientific">Sphingobacterium kitahiroshimense</name>
    <dbReference type="NCBI Taxonomy" id="470446"/>
    <lineage>
        <taxon>Bacteria</taxon>
        <taxon>Pseudomonadati</taxon>
        <taxon>Bacteroidota</taxon>
        <taxon>Sphingobacteriia</taxon>
        <taxon>Sphingobacteriales</taxon>
        <taxon>Sphingobacteriaceae</taxon>
        <taxon>Sphingobacterium</taxon>
    </lineage>
</organism>
<reference evidence="1 2" key="1">
    <citation type="submission" date="2024-04" db="EMBL/GenBank/DDBJ databases">
        <title>WGS of bacteria from Torrens River.</title>
        <authorList>
            <person name="Wyrsch E.R."/>
            <person name="Drigo B."/>
        </authorList>
    </citation>
    <scope>NUCLEOTIDE SEQUENCE [LARGE SCALE GENOMIC DNA]</scope>
    <source>
        <strain evidence="1 2">TWI391</strain>
    </source>
</reference>
<proteinExistence type="predicted"/>
<gene>
    <name evidence="1" type="ORF">ABE541_13765</name>
</gene>
<dbReference type="EMBL" id="JBDJNQ010000006">
    <property type="protein sequence ID" value="MEN5378327.1"/>
    <property type="molecule type" value="Genomic_DNA"/>
</dbReference>
<evidence type="ECO:0000313" key="2">
    <source>
        <dbReference type="Proteomes" id="UP001409291"/>
    </source>
</evidence>
<name>A0ABV0BUZ0_9SPHI</name>
<dbReference type="Proteomes" id="UP001409291">
    <property type="component" value="Unassembled WGS sequence"/>
</dbReference>
<accession>A0ABV0BUZ0</accession>
<dbReference type="RefSeq" id="WP_021187855.1">
    <property type="nucleotide sequence ID" value="NZ_JAOQNK010000001.1"/>
</dbReference>
<protein>
    <submittedName>
        <fullName evidence="1">Uncharacterized protein</fullName>
    </submittedName>
</protein>
<sequence>MQFLPVNQNLLLQLQIRGYNILASAQGIDHENPSYYPIQVSDVWDYLVRLDYTSGIGEPALIVIEDALRNIKEQHFDGAVFVDFEVD</sequence>